<evidence type="ECO:0000313" key="3">
    <source>
        <dbReference type="EMBL" id="GLP97870.1"/>
    </source>
</evidence>
<keyword evidence="2" id="KW-0732">Signal</keyword>
<comment type="caution">
    <text evidence="3">The sequence shown here is derived from an EMBL/GenBank/DDBJ whole genome shotgun (WGS) entry which is preliminary data.</text>
</comment>
<sequence>MKYIMLLIASLLPSLAVAHEGHDHGHWSSGLIHLITLAAVVAVVAVAVFLIKRNKAKTCEQS</sequence>
<accession>A0AA37W2A7</accession>
<dbReference type="RefSeq" id="WP_141237410.1">
    <property type="nucleotide sequence ID" value="NZ_BSNC01000012.1"/>
</dbReference>
<evidence type="ECO:0000256" key="1">
    <source>
        <dbReference type="SAM" id="Phobius"/>
    </source>
</evidence>
<dbReference type="Proteomes" id="UP001161422">
    <property type="component" value="Unassembled WGS sequence"/>
</dbReference>
<reference evidence="3" key="2">
    <citation type="submission" date="2023-01" db="EMBL/GenBank/DDBJ databases">
        <title>Draft genome sequence of Paraferrimonas sedimenticola strain NBRC 101628.</title>
        <authorList>
            <person name="Sun Q."/>
            <person name="Mori K."/>
        </authorList>
    </citation>
    <scope>NUCLEOTIDE SEQUENCE</scope>
    <source>
        <strain evidence="3">NBRC 101628</strain>
    </source>
</reference>
<dbReference type="AlphaFoldDB" id="A0AA37W2A7"/>
<keyword evidence="1" id="KW-0812">Transmembrane</keyword>
<feature type="chain" id="PRO_5041390618" evidence="2">
    <location>
        <begin position="19"/>
        <end position="62"/>
    </location>
</feature>
<keyword evidence="1" id="KW-1133">Transmembrane helix</keyword>
<keyword evidence="1" id="KW-0472">Membrane</keyword>
<protein>
    <submittedName>
        <fullName evidence="3">Uncharacterized protein</fullName>
    </submittedName>
</protein>
<name>A0AA37W2A7_9GAMM</name>
<keyword evidence="4" id="KW-1185">Reference proteome</keyword>
<proteinExistence type="predicted"/>
<gene>
    <name evidence="3" type="ORF">GCM10007895_31770</name>
</gene>
<feature type="transmembrane region" description="Helical" evidence="1">
    <location>
        <begin position="28"/>
        <end position="51"/>
    </location>
</feature>
<feature type="signal peptide" evidence="2">
    <location>
        <begin position="1"/>
        <end position="18"/>
    </location>
</feature>
<evidence type="ECO:0000313" key="4">
    <source>
        <dbReference type="Proteomes" id="UP001161422"/>
    </source>
</evidence>
<evidence type="ECO:0000256" key="2">
    <source>
        <dbReference type="SAM" id="SignalP"/>
    </source>
</evidence>
<reference evidence="3" key="1">
    <citation type="journal article" date="2014" name="Int. J. Syst. Evol. Microbiol.">
        <title>Complete genome sequence of Corynebacterium casei LMG S-19264T (=DSM 44701T), isolated from a smear-ripened cheese.</title>
        <authorList>
            <consortium name="US DOE Joint Genome Institute (JGI-PGF)"/>
            <person name="Walter F."/>
            <person name="Albersmeier A."/>
            <person name="Kalinowski J."/>
            <person name="Ruckert C."/>
        </authorList>
    </citation>
    <scope>NUCLEOTIDE SEQUENCE</scope>
    <source>
        <strain evidence="3">NBRC 101628</strain>
    </source>
</reference>
<dbReference type="EMBL" id="BSNC01000012">
    <property type="protein sequence ID" value="GLP97870.1"/>
    <property type="molecule type" value="Genomic_DNA"/>
</dbReference>
<organism evidence="3 4">
    <name type="scientific">Paraferrimonas sedimenticola</name>
    <dbReference type="NCBI Taxonomy" id="375674"/>
    <lineage>
        <taxon>Bacteria</taxon>
        <taxon>Pseudomonadati</taxon>
        <taxon>Pseudomonadota</taxon>
        <taxon>Gammaproteobacteria</taxon>
        <taxon>Alteromonadales</taxon>
        <taxon>Ferrimonadaceae</taxon>
        <taxon>Paraferrimonas</taxon>
    </lineage>
</organism>